<accession>A0AAN5CKQ3</accession>
<dbReference type="PANTHER" id="PTHR45907">
    <property type="entry name" value="SERPENTINE RECEPTOR, CLASS J"/>
    <property type="match status" value="1"/>
</dbReference>
<feature type="transmembrane region" description="Helical" evidence="1">
    <location>
        <begin position="235"/>
        <end position="257"/>
    </location>
</feature>
<dbReference type="AlphaFoldDB" id="A0AAN5CKQ3"/>
<evidence type="ECO:0000313" key="3">
    <source>
        <dbReference type="Proteomes" id="UP001328107"/>
    </source>
</evidence>
<dbReference type="Proteomes" id="UP001328107">
    <property type="component" value="Unassembled WGS sequence"/>
</dbReference>
<comment type="caution">
    <text evidence="2">The sequence shown here is derived from an EMBL/GenBank/DDBJ whole genome shotgun (WGS) entry which is preliminary data.</text>
</comment>
<dbReference type="PANTHER" id="PTHR45907:SF16">
    <property type="entry name" value="SERPENTINE RECEPTOR, CLASS J"/>
    <property type="match status" value="1"/>
</dbReference>
<proteinExistence type="predicted"/>
<evidence type="ECO:0000256" key="1">
    <source>
        <dbReference type="SAM" id="Phobius"/>
    </source>
</evidence>
<keyword evidence="3" id="KW-1185">Reference proteome</keyword>
<dbReference type="Gene3D" id="1.20.1070.10">
    <property type="entry name" value="Rhodopsin 7-helix transmembrane proteins"/>
    <property type="match status" value="1"/>
</dbReference>
<feature type="non-terminal residue" evidence="2">
    <location>
        <position position="297"/>
    </location>
</feature>
<keyword evidence="1" id="KW-0472">Membrane</keyword>
<feature type="non-terminal residue" evidence="2">
    <location>
        <position position="1"/>
    </location>
</feature>
<dbReference type="EMBL" id="BTRK01000004">
    <property type="protein sequence ID" value="GMR46164.1"/>
    <property type="molecule type" value="Genomic_DNA"/>
</dbReference>
<organism evidence="2 3">
    <name type="scientific">Pristionchus mayeri</name>
    <dbReference type="NCBI Taxonomy" id="1317129"/>
    <lineage>
        <taxon>Eukaryota</taxon>
        <taxon>Metazoa</taxon>
        <taxon>Ecdysozoa</taxon>
        <taxon>Nematoda</taxon>
        <taxon>Chromadorea</taxon>
        <taxon>Rhabditida</taxon>
        <taxon>Rhabditina</taxon>
        <taxon>Diplogasteromorpha</taxon>
        <taxon>Diplogasteroidea</taxon>
        <taxon>Neodiplogasteridae</taxon>
        <taxon>Pristionchus</taxon>
    </lineage>
</organism>
<protein>
    <recommendedName>
        <fullName evidence="4">G protein-coupled receptor</fullName>
    </recommendedName>
</protein>
<dbReference type="InterPro" id="IPR019428">
    <property type="entry name" value="7TM_GPCR_serpentine_rcpt_Str"/>
</dbReference>
<keyword evidence="1" id="KW-0812">Transmembrane</keyword>
<feature type="transmembrane region" description="Helical" evidence="1">
    <location>
        <begin position="123"/>
        <end position="141"/>
    </location>
</feature>
<dbReference type="SUPFAM" id="SSF81321">
    <property type="entry name" value="Family A G protein-coupled receptor-like"/>
    <property type="match status" value="1"/>
</dbReference>
<dbReference type="Pfam" id="PF10326">
    <property type="entry name" value="7TM_GPCR_Str"/>
    <property type="match status" value="1"/>
</dbReference>
<sequence>LLTISCIIENFNKVAGIALNLLLLYLISKYSRSSLGTYKYLLIVFASSDVLLTIVHGCVNHQIVSVGSTFASVACTFIESRNITAIYCASFTLVFLLSIFNFLYRFWAVKHPHLVQLFAKKWFVALLVIVAASTFFSWYALCVMGATGDIDEIGTIVAREEYRRRFGITLTDGFLVLDHWRDGKFNLRAALVLLACDTTIISCISFVVIFAFLCFNHIRKTDKLSEQTRRLQSKLLVTLCAQTAVPIAFVFIPYFAVNNLPFFDIDGHDINVCCTALISLFPTCDAMVIIWLMNDYR</sequence>
<feature type="transmembrane region" description="Helical" evidence="1">
    <location>
        <begin position="269"/>
        <end position="293"/>
    </location>
</feature>
<evidence type="ECO:0008006" key="4">
    <source>
        <dbReference type="Google" id="ProtNLM"/>
    </source>
</evidence>
<feature type="transmembrane region" description="Helical" evidence="1">
    <location>
        <begin position="12"/>
        <end position="28"/>
    </location>
</feature>
<dbReference type="InterPro" id="IPR019423">
    <property type="entry name" value="7TM_GPCR_serpentine_rcpt_Srj"/>
</dbReference>
<feature type="transmembrane region" description="Helical" evidence="1">
    <location>
        <begin position="40"/>
        <end position="63"/>
    </location>
</feature>
<gene>
    <name evidence="2" type="ORF">PMAYCL1PPCAC_16359</name>
</gene>
<name>A0AAN5CKQ3_9BILA</name>
<feature type="transmembrane region" description="Helical" evidence="1">
    <location>
        <begin position="189"/>
        <end position="215"/>
    </location>
</feature>
<evidence type="ECO:0000313" key="2">
    <source>
        <dbReference type="EMBL" id="GMR46164.1"/>
    </source>
</evidence>
<keyword evidence="1" id="KW-1133">Transmembrane helix</keyword>
<reference evidence="3" key="1">
    <citation type="submission" date="2022-10" db="EMBL/GenBank/DDBJ databases">
        <title>Genome assembly of Pristionchus species.</title>
        <authorList>
            <person name="Yoshida K."/>
            <person name="Sommer R.J."/>
        </authorList>
    </citation>
    <scope>NUCLEOTIDE SEQUENCE [LARGE SCALE GENOMIC DNA]</scope>
    <source>
        <strain evidence="3">RS5460</strain>
    </source>
</reference>
<feature type="transmembrane region" description="Helical" evidence="1">
    <location>
        <begin position="83"/>
        <end position="103"/>
    </location>
</feature>